<evidence type="ECO:0000256" key="3">
    <source>
        <dbReference type="ARBA" id="ARBA00022989"/>
    </source>
</evidence>
<sequence length="413" mass="42819">MRPDLRAGFVAAAQKLRPGGADPVLATALVAVGFGNLILPAVVQDAGPIDYLLVSLAVCILFVALGVRIVIGRLRCAEFVLLFCLAAVPAFFVAPLNGYGITKALAFGIAAILMVAPSAFRRPTVPYRLVLLLIGASSAVLTVLLFVFGEPTSSGRFSVFDLNPIAVARSCALLAVIAVAVSMTHWRLLGRSRWVLLTAALVALACVIATGSRGPLLSAVLALGGLVVVLVLLRRIGGRVVAILAATGAAGVGVLAVVSPDGLGRILRLGDSGRGDLFAGTLTAFMENPLGIGWGNLANYLPEYGTPDGFTLYPHNIFLEIGSEGGVFALIAFVALIVSAIVVVVKAAKDEIAVAPALLAVLLFALANAQFSSDIVGNRLLWLALGLIFALPVGNSPRNPMFRSRVAKSEAQL</sequence>
<comment type="subcellular location">
    <subcellularLocation>
        <location evidence="1">Membrane</location>
        <topology evidence="1">Multi-pass membrane protein</topology>
    </subcellularLocation>
</comment>
<proteinExistence type="predicted"/>
<dbReference type="EMBL" id="CP017146">
    <property type="protein sequence ID" value="QHO68809.1"/>
    <property type="molecule type" value="Genomic_DNA"/>
</dbReference>
<feature type="transmembrane region" description="Helical" evidence="5">
    <location>
        <begin position="127"/>
        <end position="147"/>
    </location>
</feature>
<evidence type="ECO:0000256" key="5">
    <source>
        <dbReference type="SAM" id="Phobius"/>
    </source>
</evidence>
<feature type="transmembrane region" description="Helical" evidence="5">
    <location>
        <begin position="24"/>
        <end position="43"/>
    </location>
</feature>
<dbReference type="Pfam" id="PF04932">
    <property type="entry name" value="Wzy_C"/>
    <property type="match status" value="1"/>
</dbReference>
<feature type="transmembrane region" description="Helical" evidence="5">
    <location>
        <begin position="167"/>
        <end position="186"/>
    </location>
</feature>
<dbReference type="InterPro" id="IPR051533">
    <property type="entry name" value="WaaL-like"/>
</dbReference>
<dbReference type="OrthoDB" id="5057163at2"/>
<evidence type="ECO:0000313" key="8">
    <source>
        <dbReference type="Proteomes" id="UP000464507"/>
    </source>
</evidence>
<feature type="transmembrane region" description="Helical" evidence="5">
    <location>
        <begin position="79"/>
        <end position="98"/>
    </location>
</feature>
<accession>A0A7L5AKI2</accession>
<feature type="transmembrane region" description="Helical" evidence="5">
    <location>
        <begin position="352"/>
        <end position="371"/>
    </location>
</feature>
<organism evidence="7 8">
    <name type="scientific">Marisediminicola antarctica</name>
    <dbReference type="NCBI Taxonomy" id="674079"/>
    <lineage>
        <taxon>Bacteria</taxon>
        <taxon>Bacillati</taxon>
        <taxon>Actinomycetota</taxon>
        <taxon>Actinomycetes</taxon>
        <taxon>Micrococcales</taxon>
        <taxon>Microbacteriaceae</taxon>
        <taxon>Marisediminicola</taxon>
    </lineage>
</organism>
<feature type="transmembrane region" description="Helical" evidence="5">
    <location>
        <begin position="240"/>
        <end position="259"/>
    </location>
</feature>
<keyword evidence="8" id="KW-1185">Reference proteome</keyword>
<dbReference type="KEGG" id="mant:BHD05_03300"/>
<feature type="transmembrane region" description="Helical" evidence="5">
    <location>
        <begin position="377"/>
        <end position="395"/>
    </location>
</feature>
<evidence type="ECO:0000256" key="4">
    <source>
        <dbReference type="ARBA" id="ARBA00023136"/>
    </source>
</evidence>
<evidence type="ECO:0000256" key="2">
    <source>
        <dbReference type="ARBA" id="ARBA00022692"/>
    </source>
</evidence>
<dbReference type="PANTHER" id="PTHR37422:SF17">
    <property type="entry name" value="O-ANTIGEN LIGASE"/>
    <property type="match status" value="1"/>
</dbReference>
<feature type="domain" description="O-antigen ligase-related" evidence="6">
    <location>
        <begin position="199"/>
        <end position="334"/>
    </location>
</feature>
<keyword evidence="4 5" id="KW-0472">Membrane</keyword>
<evidence type="ECO:0000256" key="1">
    <source>
        <dbReference type="ARBA" id="ARBA00004141"/>
    </source>
</evidence>
<dbReference type="RefSeq" id="WP_161885168.1">
    <property type="nucleotide sequence ID" value="NZ_CP017146.1"/>
</dbReference>
<keyword evidence="3 5" id="KW-1133">Transmembrane helix</keyword>
<reference evidence="7 8" key="1">
    <citation type="submission" date="2016-09" db="EMBL/GenBank/DDBJ databases">
        <title>Complete genome sequence of microbes from the polar regions.</title>
        <authorList>
            <person name="Liao L."/>
            <person name="Chen B."/>
        </authorList>
    </citation>
    <scope>NUCLEOTIDE SEQUENCE [LARGE SCALE GENOMIC DNA]</scope>
    <source>
        <strain evidence="7 8">ZS314</strain>
    </source>
</reference>
<keyword evidence="2 5" id="KW-0812">Transmembrane</keyword>
<dbReference type="AlphaFoldDB" id="A0A7L5AKI2"/>
<feature type="transmembrane region" description="Helical" evidence="5">
    <location>
        <begin position="193"/>
        <end position="210"/>
    </location>
</feature>
<dbReference type="Proteomes" id="UP000464507">
    <property type="component" value="Chromosome"/>
</dbReference>
<feature type="transmembrane region" description="Helical" evidence="5">
    <location>
        <begin position="216"/>
        <end position="233"/>
    </location>
</feature>
<feature type="transmembrane region" description="Helical" evidence="5">
    <location>
        <begin position="326"/>
        <end position="345"/>
    </location>
</feature>
<evidence type="ECO:0000259" key="6">
    <source>
        <dbReference type="Pfam" id="PF04932"/>
    </source>
</evidence>
<feature type="transmembrane region" description="Helical" evidence="5">
    <location>
        <begin position="49"/>
        <end position="67"/>
    </location>
</feature>
<feature type="transmembrane region" description="Helical" evidence="5">
    <location>
        <begin position="104"/>
        <end position="120"/>
    </location>
</feature>
<dbReference type="InterPro" id="IPR007016">
    <property type="entry name" value="O-antigen_ligase-rel_domated"/>
</dbReference>
<dbReference type="GO" id="GO:0016020">
    <property type="term" value="C:membrane"/>
    <property type="evidence" value="ECO:0007669"/>
    <property type="project" value="UniProtKB-SubCell"/>
</dbReference>
<name>A0A7L5AKI2_9MICO</name>
<protein>
    <recommendedName>
        <fullName evidence="6">O-antigen ligase-related domain-containing protein</fullName>
    </recommendedName>
</protein>
<dbReference type="PANTHER" id="PTHR37422">
    <property type="entry name" value="TEICHURONIC ACID BIOSYNTHESIS PROTEIN TUAE"/>
    <property type="match status" value="1"/>
</dbReference>
<gene>
    <name evidence="7" type="ORF">BHD05_03300</name>
</gene>
<evidence type="ECO:0000313" key="7">
    <source>
        <dbReference type="EMBL" id="QHO68809.1"/>
    </source>
</evidence>